<dbReference type="InterPro" id="IPR030700">
    <property type="entry name" value="N-end_Aminoacyl_Trfase"/>
</dbReference>
<evidence type="ECO:0000256" key="6">
    <source>
        <dbReference type="SAM" id="MobiDB-lite"/>
    </source>
</evidence>
<proteinExistence type="inferred from homology"/>
<dbReference type="EMBL" id="UYYG01000002">
    <property type="protein sequence ID" value="VDN50254.1"/>
    <property type="molecule type" value="Genomic_DNA"/>
</dbReference>
<evidence type="ECO:0000313" key="9">
    <source>
        <dbReference type="EMBL" id="VDN50254.1"/>
    </source>
</evidence>
<dbReference type="SUPFAM" id="SSF55729">
    <property type="entry name" value="Acyl-CoA N-acyltransferases (Nat)"/>
    <property type="match status" value="1"/>
</dbReference>
<dbReference type="STRING" id="318479.A0A3P7P443"/>
<dbReference type="InterPro" id="IPR007472">
    <property type="entry name" value="N-end_Aminoacyl_Trfase_C"/>
</dbReference>
<name>A0A3P7P443_DRAME</name>
<feature type="compositionally biased region" description="Polar residues" evidence="6">
    <location>
        <begin position="97"/>
        <end position="111"/>
    </location>
</feature>
<feature type="region of interest" description="Disordered" evidence="6">
    <location>
        <begin position="82"/>
        <end position="111"/>
    </location>
</feature>
<accession>A0A3P7P443</accession>
<keyword evidence="4 5" id="KW-0012">Acyltransferase</keyword>
<evidence type="ECO:0000256" key="3">
    <source>
        <dbReference type="ARBA" id="ARBA00022786"/>
    </source>
</evidence>
<sequence length="466" mass="55048">MTTFERIFLVAGLRVYRILCDHFNQLLDRGWCRSGCYLYKPNMEKTCCPQYTIRLDIHKFVLSRSQKRVLRRMNDFLLYDKKPKSHSKEKSSDSKSNCQATKQLQTSVNDSKSPIIQTEFKKSERSLRGTKKKQIRKERALQRMRDKGIDVDEVYFKFEAGIIVFQQKRIEKEFARRRTLHSYVLDNEATTFKHRLEIRLVSVNSEEFESMLNESFSLFEKYQSIVHHDEDRSLEGFIRFLVKSPLFSSEDETPSGVIIFSKQNIIPPTYALGSYHQQYILDDQLIAVAAIDILPRCLSAKYLFYDPDYDFLNLGTYSALREILFTMELSKYRPDLHYYYMGYYIDSCPKMQYKSQFRPSDLLCDYSFTWVPVEKCVERLRQSGKKFVVFAPDKSPPKQIPVKSVLCSYEWYVFNVGFIYSKKKGVVLPYGSLLRRPNFKETESFMEEYARLIGPLAKEIILYRTP</sequence>
<feature type="domain" description="N-end rule aminoacyl transferase C-terminal" evidence="8">
    <location>
        <begin position="214"/>
        <end position="364"/>
    </location>
</feature>
<dbReference type="Pfam" id="PF04376">
    <property type="entry name" value="ATE_N"/>
    <property type="match status" value="1"/>
</dbReference>
<dbReference type="GO" id="GO:0005737">
    <property type="term" value="C:cytoplasm"/>
    <property type="evidence" value="ECO:0007669"/>
    <property type="project" value="TreeGrafter"/>
</dbReference>
<dbReference type="OrthoDB" id="74183at2759"/>
<dbReference type="Pfam" id="PF04377">
    <property type="entry name" value="ATE_C"/>
    <property type="match status" value="1"/>
</dbReference>
<dbReference type="PIRSF" id="PIRSF037207">
    <property type="entry name" value="ATE1_euk"/>
    <property type="match status" value="1"/>
</dbReference>
<evidence type="ECO:0000313" key="10">
    <source>
        <dbReference type="Proteomes" id="UP000274756"/>
    </source>
</evidence>
<dbReference type="InterPro" id="IPR016181">
    <property type="entry name" value="Acyl_CoA_acyltransferase"/>
</dbReference>
<evidence type="ECO:0000256" key="5">
    <source>
        <dbReference type="PIRNR" id="PIRNR037207"/>
    </source>
</evidence>
<evidence type="ECO:0000256" key="4">
    <source>
        <dbReference type="ARBA" id="ARBA00023315"/>
    </source>
</evidence>
<keyword evidence="10" id="KW-1185">Reference proteome</keyword>
<comment type="similarity">
    <text evidence="1 5">Belongs to the R-transferase family.</text>
</comment>
<dbReference type="PANTHER" id="PTHR21367:SF1">
    <property type="entry name" value="ARGINYL-TRNA--PROTEIN TRANSFERASE 1"/>
    <property type="match status" value="1"/>
</dbReference>
<dbReference type="InterPro" id="IPR017137">
    <property type="entry name" value="Arg-tRNA-P_Trfase_1_euk"/>
</dbReference>
<comment type="catalytic activity">
    <reaction evidence="5">
        <text>an N-terminal L-alpha-aminoacyl-[protein] + L-arginyl-tRNA(Arg) = an N-terminal L-arginyl-L-aminoacyl-[protein] + tRNA(Arg) + H(+)</text>
        <dbReference type="Rhea" id="RHEA:10208"/>
        <dbReference type="Rhea" id="RHEA-COMP:9658"/>
        <dbReference type="Rhea" id="RHEA-COMP:9673"/>
        <dbReference type="Rhea" id="RHEA-COMP:10636"/>
        <dbReference type="Rhea" id="RHEA-COMP:10638"/>
        <dbReference type="ChEBI" id="CHEBI:15378"/>
        <dbReference type="ChEBI" id="CHEBI:78442"/>
        <dbReference type="ChEBI" id="CHEBI:78513"/>
        <dbReference type="ChEBI" id="CHEBI:78597"/>
        <dbReference type="ChEBI" id="CHEBI:83562"/>
        <dbReference type="EC" id="2.3.2.8"/>
    </reaction>
</comment>
<comment type="function">
    <text evidence="5">Involved in the post-translational conjugation of arginine to the N-terminal aspartate or glutamate of a protein. This arginylation is required for degradation of the protein via the ubiquitin pathway.</text>
</comment>
<keyword evidence="3 5" id="KW-0833">Ubl conjugation pathway</keyword>
<dbReference type="PANTHER" id="PTHR21367">
    <property type="entry name" value="ARGININE-TRNA-PROTEIN TRANSFERASE 1"/>
    <property type="match status" value="1"/>
</dbReference>
<feature type="compositionally biased region" description="Basic and acidic residues" evidence="6">
    <location>
        <begin position="82"/>
        <end position="93"/>
    </location>
</feature>
<dbReference type="AlphaFoldDB" id="A0A3P7P443"/>
<evidence type="ECO:0000256" key="1">
    <source>
        <dbReference type="ARBA" id="ARBA00009991"/>
    </source>
</evidence>
<evidence type="ECO:0000256" key="2">
    <source>
        <dbReference type="ARBA" id="ARBA00022679"/>
    </source>
</evidence>
<gene>
    <name evidence="9" type="ORF">DME_LOCUS227</name>
</gene>
<dbReference type="EC" id="2.3.2.8" evidence="5"/>
<dbReference type="GO" id="GO:0004057">
    <property type="term" value="F:arginyl-tRNA--protein transferase activity"/>
    <property type="evidence" value="ECO:0007669"/>
    <property type="project" value="UniProtKB-EC"/>
</dbReference>
<dbReference type="InterPro" id="IPR007471">
    <property type="entry name" value="N-end_Aminoacyl_Trfase_N"/>
</dbReference>
<dbReference type="Proteomes" id="UP000274756">
    <property type="component" value="Unassembled WGS sequence"/>
</dbReference>
<reference evidence="9 10" key="1">
    <citation type="submission" date="2018-11" db="EMBL/GenBank/DDBJ databases">
        <authorList>
            <consortium name="Pathogen Informatics"/>
        </authorList>
    </citation>
    <scope>NUCLEOTIDE SEQUENCE [LARGE SCALE GENOMIC DNA]</scope>
</reference>
<evidence type="ECO:0000259" key="7">
    <source>
        <dbReference type="Pfam" id="PF04376"/>
    </source>
</evidence>
<organism evidence="9 10">
    <name type="scientific">Dracunculus medinensis</name>
    <name type="common">Guinea worm</name>
    <dbReference type="NCBI Taxonomy" id="318479"/>
    <lineage>
        <taxon>Eukaryota</taxon>
        <taxon>Metazoa</taxon>
        <taxon>Ecdysozoa</taxon>
        <taxon>Nematoda</taxon>
        <taxon>Chromadorea</taxon>
        <taxon>Rhabditida</taxon>
        <taxon>Spirurina</taxon>
        <taxon>Dracunculoidea</taxon>
        <taxon>Dracunculidae</taxon>
        <taxon>Dracunculus</taxon>
    </lineage>
</organism>
<feature type="domain" description="N-end aminoacyl transferase N-terminal" evidence="7">
    <location>
        <begin position="20"/>
        <end position="68"/>
    </location>
</feature>
<keyword evidence="2 5" id="KW-0808">Transferase</keyword>
<protein>
    <recommendedName>
        <fullName evidence="5">Arginyl-tRNA--protein transferase 1</fullName>
        <shortName evidence="5">Arginyltransferase 1</shortName>
        <shortName evidence="5">R-transferase 1</shortName>
        <ecNumber evidence="5">2.3.2.8</ecNumber>
    </recommendedName>
    <alternativeName>
        <fullName evidence="5">Arginine-tRNA--protein transferase 1</fullName>
    </alternativeName>
</protein>
<evidence type="ECO:0000259" key="8">
    <source>
        <dbReference type="Pfam" id="PF04377"/>
    </source>
</evidence>